<dbReference type="EMBL" id="FZOC01000009">
    <property type="protein sequence ID" value="SNS23906.1"/>
    <property type="molecule type" value="Genomic_DNA"/>
</dbReference>
<evidence type="ECO:0000313" key="1">
    <source>
        <dbReference type="EMBL" id="SNS23906.1"/>
    </source>
</evidence>
<evidence type="ECO:0000313" key="2">
    <source>
        <dbReference type="Proteomes" id="UP000198324"/>
    </source>
</evidence>
<dbReference type="AlphaFoldDB" id="A0A239CUI9"/>
<proteinExistence type="predicted"/>
<keyword evidence="2" id="KW-1185">Reference proteome</keyword>
<reference evidence="1 2" key="1">
    <citation type="submission" date="2017-06" db="EMBL/GenBank/DDBJ databases">
        <authorList>
            <person name="Kim H.J."/>
            <person name="Triplett B.A."/>
        </authorList>
    </citation>
    <scope>NUCLEOTIDE SEQUENCE [LARGE SCALE GENOMIC DNA]</scope>
    <source>
        <strain evidence="1 2">DSM 13116</strain>
    </source>
</reference>
<protein>
    <recommendedName>
        <fullName evidence="3">Flagellar hook-associated protein 2</fullName>
    </recommendedName>
</protein>
<dbReference type="RefSeq" id="WP_089275481.1">
    <property type="nucleotide sequence ID" value="NZ_FZOC01000009.1"/>
</dbReference>
<evidence type="ECO:0008006" key="3">
    <source>
        <dbReference type="Google" id="ProtNLM"/>
    </source>
</evidence>
<dbReference type="OrthoDB" id="5439535at2"/>
<gene>
    <name evidence="1" type="ORF">SAMN04488503_3300</name>
</gene>
<name>A0A239CUI9_9BACT</name>
<sequence>MTSIKWGGSPGIAGGADATGLPAGVSLYVDGSRARVGPTQSGLDDARQHLSSTTQKRLVGSLTASLSGALARLEERLDAVEWPVGGLGLGATPLGARTASVGGQAFGALAASVNEPGASSLEERLASRQRRESAASGLAAGTYGLTLSLGEQTDSLSVDIGAGWTAGQVHDAVAEAVNASSLAVEAEVRRNASGMFIGREALVLSADASQAGQAASLAATTGASSALTRWLDLSAGAAERLAGVSGDADGIAAIGVTKAAVLSTARATRYASQGFDPEAETTLAPGAYTLDYLVGPASGAAGESGEVSIQVASGDTWGEVLARMARVLGSASPSMAARLVPATRVYELPTGERGLAEASGLEVTETSGKSGWRLRLSGADAAAQGLLDALGLGDPAEYGGEAAMVVDGRTRTSPSGVFSADSGRLTLTASGVFGEAAPVRVQEGAQALADALAAVLDSYNEVQDLLSRNAGEVRAGVVDTWTSLAASRSTALDSIGVARTGQSLWLDEERFLVALLSRTDEVQDTLTGGGGFLTALESEARGARAGGEDAAAAAWIAPAARERAEEDASASALRVCEARTEAQVERSNQLLDLYDAAPTLDFSAFSGSGGILSRKG</sequence>
<organism evidence="1 2">
    <name type="scientific">Humidesulfovibrio mexicanus</name>
    <dbReference type="NCBI Taxonomy" id="147047"/>
    <lineage>
        <taxon>Bacteria</taxon>
        <taxon>Pseudomonadati</taxon>
        <taxon>Thermodesulfobacteriota</taxon>
        <taxon>Desulfovibrionia</taxon>
        <taxon>Desulfovibrionales</taxon>
        <taxon>Desulfovibrionaceae</taxon>
        <taxon>Humidesulfovibrio</taxon>
    </lineage>
</organism>
<dbReference type="Proteomes" id="UP000198324">
    <property type="component" value="Unassembled WGS sequence"/>
</dbReference>
<accession>A0A239CUI9</accession>